<evidence type="ECO:0000313" key="7">
    <source>
        <dbReference type="EMBL" id="AKJ65425.1"/>
    </source>
</evidence>
<dbReference type="InterPro" id="IPR050738">
    <property type="entry name" value="Sulfatase"/>
</dbReference>
<dbReference type="Gene3D" id="3.40.720.10">
    <property type="entry name" value="Alkaline Phosphatase, subunit A"/>
    <property type="match status" value="1"/>
</dbReference>
<dbReference type="Pfam" id="PF00884">
    <property type="entry name" value="Sulfatase"/>
    <property type="match status" value="1"/>
</dbReference>
<keyword evidence="2" id="KW-0479">Metal-binding</keyword>
<feature type="chain" id="PRO_5005184271" evidence="5">
    <location>
        <begin position="21"/>
        <end position="483"/>
    </location>
</feature>
<dbReference type="RefSeq" id="WP_052882657.1">
    <property type="nucleotide sequence ID" value="NZ_CP010904.1"/>
</dbReference>
<dbReference type="Proteomes" id="UP000035268">
    <property type="component" value="Chromosome"/>
</dbReference>
<dbReference type="PROSITE" id="PS00149">
    <property type="entry name" value="SULFATASE_2"/>
    <property type="match status" value="1"/>
</dbReference>
<dbReference type="PANTHER" id="PTHR42693">
    <property type="entry name" value="ARYLSULFATASE FAMILY MEMBER"/>
    <property type="match status" value="1"/>
</dbReference>
<name>A0A0G3EKY4_9BACT</name>
<dbReference type="KEGG" id="vbl:L21SP4_02198"/>
<evidence type="ECO:0000256" key="4">
    <source>
        <dbReference type="ARBA" id="ARBA00022837"/>
    </source>
</evidence>
<dbReference type="GO" id="GO:0046872">
    <property type="term" value="F:metal ion binding"/>
    <property type="evidence" value="ECO:0007669"/>
    <property type="project" value="UniProtKB-KW"/>
</dbReference>
<dbReference type="InterPro" id="IPR024607">
    <property type="entry name" value="Sulfatase_CS"/>
</dbReference>
<keyword evidence="8" id="KW-1185">Reference proteome</keyword>
<keyword evidence="3 7" id="KW-0378">Hydrolase</keyword>
<keyword evidence="5" id="KW-0732">Signal</keyword>
<comment type="similarity">
    <text evidence="1">Belongs to the sulfatase family.</text>
</comment>
<dbReference type="EC" id="3.1.6.1" evidence="7"/>
<dbReference type="GO" id="GO:0004065">
    <property type="term" value="F:arylsulfatase activity"/>
    <property type="evidence" value="ECO:0007669"/>
    <property type="project" value="UniProtKB-EC"/>
</dbReference>
<keyword evidence="4" id="KW-0106">Calcium</keyword>
<evidence type="ECO:0000256" key="5">
    <source>
        <dbReference type="SAM" id="SignalP"/>
    </source>
</evidence>
<dbReference type="STRING" id="1307763.L21SP4_02198"/>
<evidence type="ECO:0000256" key="2">
    <source>
        <dbReference type="ARBA" id="ARBA00022723"/>
    </source>
</evidence>
<dbReference type="InterPro" id="IPR000917">
    <property type="entry name" value="Sulfatase_N"/>
</dbReference>
<dbReference type="SUPFAM" id="SSF53649">
    <property type="entry name" value="Alkaline phosphatase-like"/>
    <property type="match status" value="1"/>
</dbReference>
<reference evidence="8" key="1">
    <citation type="submission" date="2015-02" db="EMBL/GenBank/DDBJ databases">
        <title>Description and complete genome sequence of the first cultured representative of the subdivision 5 of the Verrucomicrobia phylum.</title>
        <authorList>
            <person name="Spring S."/>
            <person name="Bunk B."/>
            <person name="Sproer C."/>
            <person name="Klenk H.-P."/>
        </authorList>
    </citation>
    <scope>NUCLEOTIDE SEQUENCE [LARGE SCALE GENOMIC DNA]</scope>
    <source>
        <strain evidence="8">L21-Fru-AB</strain>
    </source>
</reference>
<evidence type="ECO:0000313" key="8">
    <source>
        <dbReference type="Proteomes" id="UP000035268"/>
    </source>
</evidence>
<dbReference type="PATRIC" id="fig|1609981.3.peg.2287"/>
<reference evidence="7 8" key="2">
    <citation type="journal article" date="2016" name="ISME J.">
        <title>Characterization of the first cultured representative of Verrucomicrobia subdivision 5 indicates the proposal of a novel phylum.</title>
        <authorList>
            <person name="Spring S."/>
            <person name="Bunk B."/>
            <person name="Sproer C."/>
            <person name="Schumann P."/>
            <person name="Rohde M."/>
            <person name="Tindall B.J."/>
            <person name="Klenk H.P."/>
        </authorList>
    </citation>
    <scope>NUCLEOTIDE SEQUENCE [LARGE SCALE GENOMIC DNA]</scope>
    <source>
        <strain evidence="7 8">L21-Fru-AB</strain>
    </source>
</reference>
<dbReference type="AlphaFoldDB" id="A0A0G3EKY4"/>
<organism evidence="7 8">
    <name type="scientific">Kiritimatiella glycovorans</name>
    <dbReference type="NCBI Taxonomy" id="1307763"/>
    <lineage>
        <taxon>Bacteria</taxon>
        <taxon>Pseudomonadati</taxon>
        <taxon>Kiritimatiellota</taxon>
        <taxon>Kiritimatiellia</taxon>
        <taxon>Kiritimatiellales</taxon>
        <taxon>Kiritimatiellaceae</taxon>
        <taxon>Kiritimatiella</taxon>
    </lineage>
</organism>
<proteinExistence type="inferred from homology"/>
<feature type="signal peptide" evidence="5">
    <location>
        <begin position="1"/>
        <end position="20"/>
    </location>
</feature>
<sequence precursor="true">MLKKIMVAAGVLAWIPMAGAAGRSLFDPPNVVVFFTDDHGYADLGVHGQCDDVRTPNLDQLARDGVRFTDGYVTAPQCSPSRAGLMTGRYQQRFGFEHNAAGPLPLDEVTLADRMSRAGYRTGMIGKWHLEPNWTMRDWTARVLNEPDPKPGLRIPFRKILPYYPGARGFDDYYKGELKRYWVNYGLDGAERADDGEWVNKKGYRLELQTEAALEFIDRNHENPFFLYVAYFAPHVPLEATEQYLARFPGEMPERRRYALAMISAVDDGVGKVRDKLADLGIERDTLIFFISDNGAPLKIDMKDLPISFRGGAWDGSMNTPWTGEKGTIMEGGVHVPFLAAWPGTIPSGQVCEDPVISLDVAPTCLAAAGEPEAAELEGVNLLPRLRGEIDALPDRELYWKFWRQAAVRRGRWKYLRLSDGREYLFDLESDQHEHRNLIRTHPERAAELRGKLEDWAAGNRPAGLPDEPLNSQEEKWYAHYLD</sequence>
<evidence type="ECO:0000256" key="1">
    <source>
        <dbReference type="ARBA" id="ARBA00008779"/>
    </source>
</evidence>
<protein>
    <submittedName>
        <fullName evidence="7">Arylsulfatase</fullName>
        <ecNumber evidence="7">3.1.6.1</ecNumber>
    </submittedName>
</protein>
<evidence type="ECO:0000259" key="6">
    <source>
        <dbReference type="Pfam" id="PF00884"/>
    </source>
</evidence>
<evidence type="ECO:0000256" key="3">
    <source>
        <dbReference type="ARBA" id="ARBA00022801"/>
    </source>
</evidence>
<dbReference type="InterPro" id="IPR017850">
    <property type="entry name" value="Alkaline_phosphatase_core_sf"/>
</dbReference>
<dbReference type="PANTHER" id="PTHR42693:SF53">
    <property type="entry name" value="ENDO-4-O-SULFATASE"/>
    <property type="match status" value="1"/>
</dbReference>
<gene>
    <name evidence="7" type="primary">atsA_28</name>
    <name evidence="7" type="ORF">L21SP4_02198</name>
</gene>
<accession>A0A0G3EKY4</accession>
<dbReference type="Gene3D" id="3.30.1120.10">
    <property type="match status" value="1"/>
</dbReference>
<feature type="domain" description="Sulfatase N-terminal" evidence="6">
    <location>
        <begin position="29"/>
        <end position="370"/>
    </location>
</feature>
<dbReference type="EMBL" id="CP010904">
    <property type="protein sequence ID" value="AKJ65425.1"/>
    <property type="molecule type" value="Genomic_DNA"/>
</dbReference>